<reference evidence="2 3" key="1">
    <citation type="submission" date="2019-02" db="EMBL/GenBank/DDBJ databases">
        <title>Deep-cultivation of Planctomycetes and their phenomic and genomic characterization uncovers novel biology.</title>
        <authorList>
            <person name="Wiegand S."/>
            <person name="Jogler M."/>
            <person name="Boedeker C."/>
            <person name="Pinto D."/>
            <person name="Vollmers J."/>
            <person name="Rivas-Marin E."/>
            <person name="Kohn T."/>
            <person name="Peeters S.H."/>
            <person name="Heuer A."/>
            <person name="Rast P."/>
            <person name="Oberbeckmann S."/>
            <person name="Bunk B."/>
            <person name="Jeske O."/>
            <person name="Meyerdierks A."/>
            <person name="Storesund J.E."/>
            <person name="Kallscheuer N."/>
            <person name="Luecker S."/>
            <person name="Lage O.M."/>
            <person name="Pohl T."/>
            <person name="Merkel B.J."/>
            <person name="Hornburger P."/>
            <person name="Mueller R.-W."/>
            <person name="Bruemmer F."/>
            <person name="Labrenz M."/>
            <person name="Spormann A.M."/>
            <person name="Op den Camp H."/>
            <person name="Overmann J."/>
            <person name="Amann R."/>
            <person name="Jetten M.S.M."/>
            <person name="Mascher T."/>
            <person name="Medema M.H."/>
            <person name="Devos D.P."/>
            <person name="Kaster A.-K."/>
            <person name="Ovreas L."/>
            <person name="Rohde M."/>
            <person name="Galperin M.Y."/>
            <person name="Jogler C."/>
        </authorList>
    </citation>
    <scope>NUCLEOTIDE SEQUENCE [LARGE SCALE GENOMIC DNA]</scope>
    <source>
        <strain evidence="2 3">Mal4</strain>
    </source>
</reference>
<feature type="transmembrane region" description="Helical" evidence="1">
    <location>
        <begin position="88"/>
        <end position="106"/>
    </location>
</feature>
<feature type="transmembrane region" description="Helical" evidence="1">
    <location>
        <begin position="126"/>
        <end position="143"/>
    </location>
</feature>
<feature type="transmembrane region" description="Helical" evidence="1">
    <location>
        <begin position="150"/>
        <end position="167"/>
    </location>
</feature>
<protein>
    <recommendedName>
        <fullName evidence="4">DUF998 domain-containing protein</fullName>
    </recommendedName>
</protein>
<keyword evidence="1" id="KW-0812">Transmembrane</keyword>
<dbReference type="Proteomes" id="UP000320496">
    <property type="component" value="Chromosome"/>
</dbReference>
<name>A0A517ZCB7_9PLAN</name>
<gene>
    <name evidence="2" type="ORF">Mal4_44830</name>
</gene>
<keyword evidence="3" id="KW-1185">Reference proteome</keyword>
<sequence length="241" mass="26090">MIALSGNAPKRSASLPAILLAMFGVYSVALIITEWMTSQEYVRHFVTDIVGPVPLYAINTSLSVFLLWGTALLFVVAAQIPVRSGRSAIPGWWLYSQAAVFAYLGADDRFLIHETVAALLDIGDHYVLFGVGMAEAALLAFAFREGWIKTTALLSLGVASILFAAMLGVDALAPHDLRLRLSVEDVLKTWACLMFLRFSWLMLFSIIDQLAATPEPAVSTTAAELRQNTIGRTPASIGAQS</sequence>
<keyword evidence="1" id="KW-1133">Transmembrane helix</keyword>
<dbReference type="AlphaFoldDB" id="A0A517ZCB7"/>
<proteinExistence type="predicted"/>
<evidence type="ECO:0000313" key="2">
    <source>
        <dbReference type="EMBL" id="QDU40128.1"/>
    </source>
</evidence>
<evidence type="ECO:0000256" key="1">
    <source>
        <dbReference type="SAM" id="Phobius"/>
    </source>
</evidence>
<evidence type="ECO:0008006" key="4">
    <source>
        <dbReference type="Google" id="ProtNLM"/>
    </source>
</evidence>
<accession>A0A517ZCB7</accession>
<dbReference type="EMBL" id="CP036275">
    <property type="protein sequence ID" value="QDU40128.1"/>
    <property type="molecule type" value="Genomic_DNA"/>
</dbReference>
<feature type="transmembrane region" description="Helical" evidence="1">
    <location>
        <begin position="12"/>
        <end position="33"/>
    </location>
</feature>
<dbReference type="RefSeq" id="WP_197443682.1">
    <property type="nucleotide sequence ID" value="NZ_CP036275.1"/>
</dbReference>
<organism evidence="2 3">
    <name type="scientific">Maioricimonas rarisocia</name>
    <dbReference type="NCBI Taxonomy" id="2528026"/>
    <lineage>
        <taxon>Bacteria</taxon>
        <taxon>Pseudomonadati</taxon>
        <taxon>Planctomycetota</taxon>
        <taxon>Planctomycetia</taxon>
        <taxon>Planctomycetales</taxon>
        <taxon>Planctomycetaceae</taxon>
        <taxon>Maioricimonas</taxon>
    </lineage>
</organism>
<feature type="transmembrane region" description="Helical" evidence="1">
    <location>
        <begin position="53"/>
        <end position="76"/>
    </location>
</feature>
<keyword evidence="1" id="KW-0472">Membrane</keyword>
<evidence type="ECO:0000313" key="3">
    <source>
        <dbReference type="Proteomes" id="UP000320496"/>
    </source>
</evidence>
<dbReference type="KEGG" id="mri:Mal4_44830"/>